<accession>A0ABS4FRV5</accession>
<evidence type="ECO:0000313" key="2">
    <source>
        <dbReference type="Proteomes" id="UP001519272"/>
    </source>
</evidence>
<sequence>MNQLKFNTIKKDRYEEYLVELFNKMIIRLEECEPELVVEYVKTILDLLDRLYALNRKLEI</sequence>
<organism evidence="1 2">
    <name type="scientific">Paenibacillus turicensis</name>
    <dbReference type="NCBI Taxonomy" id="160487"/>
    <lineage>
        <taxon>Bacteria</taxon>
        <taxon>Bacillati</taxon>
        <taxon>Bacillota</taxon>
        <taxon>Bacilli</taxon>
        <taxon>Bacillales</taxon>
        <taxon>Paenibacillaceae</taxon>
        <taxon>Paenibacillus</taxon>
    </lineage>
</organism>
<keyword evidence="2" id="KW-1185">Reference proteome</keyword>
<reference evidence="1 2" key="1">
    <citation type="submission" date="2021-03" db="EMBL/GenBank/DDBJ databases">
        <title>Genomic Encyclopedia of Type Strains, Phase IV (KMG-IV): sequencing the most valuable type-strain genomes for metagenomic binning, comparative biology and taxonomic classification.</title>
        <authorList>
            <person name="Goeker M."/>
        </authorList>
    </citation>
    <scope>NUCLEOTIDE SEQUENCE [LARGE SCALE GENOMIC DNA]</scope>
    <source>
        <strain evidence="1 2">DSM 14349</strain>
    </source>
</reference>
<comment type="caution">
    <text evidence="1">The sequence shown here is derived from an EMBL/GenBank/DDBJ whole genome shotgun (WGS) entry which is preliminary data.</text>
</comment>
<gene>
    <name evidence="1" type="ORF">J2Z32_001928</name>
</gene>
<dbReference type="Proteomes" id="UP001519272">
    <property type="component" value="Unassembled WGS sequence"/>
</dbReference>
<evidence type="ECO:0000313" key="1">
    <source>
        <dbReference type="EMBL" id="MBP1905300.1"/>
    </source>
</evidence>
<protein>
    <submittedName>
        <fullName evidence="1">Uncharacterized protein</fullName>
    </submittedName>
</protein>
<name>A0ABS4FRV5_9BACL</name>
<proteinExistence type="predicted"/>
<dbReference type="RefSeq" id="WP_210088926.1">
    <property type="nucleotide sequence ID" value="NZ_JAGGKG010000007.1"/>
</dbReference>
<dbReference type="EMBL" id="JAGGKG010000007">
    <property type="protein sequence ID" value="MBP1905300.1"/>
    <property type="molecule type" value="Genomic_DNA"/>
</dbReference>